<dbReference type="SMART" id="SM00729">
    <property type="entry name" value="Elp3"/>
    <property type="match status" value="1"/>
</dbReference>
<keyword evidence="8" id="KW-0963">Cytoplasm</keyword>
<dbReference type="Proteomes" id="UP000306416">
    <property type="component" value="Unassembled WGS sequence"/>
</dbReference>
<feature type="binding site" evidence="8">
    <location>
        <position position="45"/>
    </location>
    <ligand>
        <name>[4Fe-4S] cluster</name>
        <dbReference type="ChEBI" id="CHEBI:49883"/>
        <label>1</label>
    </ligand>
</feature>
<dbReference type="InterPro" id="IPR003698">
    <property type="entry name" value="Lipoyl_synth"/>
</dbReference>
<feature type="binding site" evidence="8">
    <location>
        <position position="78"/>
    </location>
    <ligand>
        <name>[4Fe-4S] cluster</name>
        <dbReference type="ChEBI" id="CHEBI:49883"/>
        <label>2</label>
        <note>4Fe-4S-S-AdoMet</note>
    </ligand>
</feature>
<dbReference type="EMBL" id="SRSC01000001">
    <property type="protein sequence ID" value="TGU74237.1"/>
    <property type="molecule type" value="Genomic_DNA"/>
</dbReference>
<dbReference type="GO" id="GO:0046872">
    <property type="term" value="F:metal ion binding"/>
    <property type="evidence" value="ECO:0007669"/>
    <property type="project" value="UniProtKB-KW"/>
</dbReference>
<evidence type="ECO:0000256" key="4">
    <source>
        <dbReference type="ARBA" id="ARBA00022723"/>
    </source>
</evidence>
<evidence type="ECO:0000256" key="8">
    <source>
        <dbReference type="HAMAP-Rule" id="MF_00206"/>
    </source>
</evidence>
<keyword evidence="5 8" id="KW-0408">Iron</keyword>
<dbReference type="NCBIfam" id="TIGR00510">
    <property type="entry name" value="lipA"/>
    <property type="match status" value="1"/>
</dbReference>
<evidence type="ECO:0000313" key="10">
    <source>
        <dbReference type="EMBL" id="TGU74237.1"/>
    </source>
</evidence>
<dbReference type="PANTHER" id="PTHR10949:SF0">
    <property type="entry name" value="LIPOYL SYNTHASE, MITOCHONDRIAL"/>
    <property type="match status" value="1"/>
</dbReference>
<comment type="cofactor">
    <cofactor evidence="8">
        <name>[4Fe-4S] cluster</name>
        <dbReference type="ChEBI" id="CHEBI:49883"/>
    </cofactor>
    <text evidence="8">Binds 2 [4Fe-4S] clusters per subunit. One cluster is coordinated with 3 cysteines and an exchangeable S-adenosyl-L-methionine.</text>
</comment>
<keyword evidence="1 8" id="KW-0004">4Fe-4S</keyword>
<dbReference type="PANTHER" id="PTHR10949">
    <property type="entry name" value="LIPOYL SYNTHASE"/>
    <property type="match status" value="1"/>
</dbReference>
<dbReference type="HAMAP" id="MF_00206">
    <property type="entry name" value="Lipoyl_synth"/>
    <property type="match status" value="1"/>
</dbReference>
<dbReference type="InterPro" id="IPR007197">
    <property type="entry name" value="rSAM"/>
</dbReference>
<accession>A0A4S1CKI3</accession>
<keyword evidence="2 8" id="KW-0808">Transferase</keyword>
<gene>
    <name evidence="8 10" type="primary">lipA</name>
    <name evidence="10" type="ORF">E4633_01850</name>
</gene>
<comment type="catalytic activity">
    <reaction evidence="7 8">
        <text>[[Fe-S] cluster scaffold protein carrying a second [4Fe-4S](2+) cluster] + N(6)-octanoyl-L-lysyl-[protein] + 2 oxidized [2Fe-2S]-[ferredoxin] + 2 S-adenosyl-L-methionine + 4 H(+) = [[Fe-S] cluster scaffold protein] + N(6)-[(R)-dihydrolipoyl]-L-lysyl-[protein] + 4 Fe(3+) + 2 hydrogen sulfide + 2 5'-deoxyadenosine + 2 L-methionine + 2 reduced [2Fe-2S]-[ferredoxin]</text>
        <dbReference type="Rhea" id="RHEA:16585"/>
        <dbReference type="Rhea" id="RHEA-COMP:9928"/>
        <dbReference type="Rhea" id="RHEA-COMP:10000"/>
        <dbReference type="Rhea" id="RHEA-COMP:10001"/>
        <dbReference type="Rhea" id="RHEA-COMP:10475"/>
        <dbReference type="Rhea" id="RHEA-COMP:14568"/>
        <dbReference type="Rhea" id="RHEA-COMP:14569"/>
        <dbReference type="ChEBI" id="CHEBI:15378"/>
        <dbReference type="ChEBI" id="CHEBI:17319"/>
        <dbReference type="ChEBI" id="CHEBI:29034"/>
        <dbReference type="ChEBI" id="CHEBI:29919"/>
        <dbReference type="ChEBI" id="CHEBI:33722"/>
        <dbReference type="ChEBI" id="CHEBI:33737"/>
        <dbReference type="ChEBI" id="CHEBI:33738"/>
        <dbReference type="ChEBI" id="CHEBI:57844"/>
        <dbReference type="ChEBI" id="CHEBI:59789"/>
        <dbReference type="ChEBI" id="CHEBI:78809"/>
        <dbReference type="ChEBI" id="CHEBI:83100"/>
        <dbReference type="EC" id="2.8.1.8"/>
    </reaction>
</comment>
<name>A0A4S1CKI3_9BACT</name>
<evidence type="ECO:0000256" key="5">
    <source>
        <dbReference type="ARBA" id="ARBA00023004"/>
    </source>
</evidence>
<evidence type="ECO:0000256" key="2">
    <source>
        <dbReference type="ARBA" id="ARBA00022679"/>
    </source>
</evidence>
<dbReference type="NCBIfam" id="NF009544">
    <property type="entry name" value="PRK12928.1"/>
    <property type="match status" value="1"/>
</dbReference>
<dbReference type="SFLD" id="SFLDS00029">
    <property type="entry name" value="Radical_SAM"/>
    <property type="match status" value="1"/>
</dbReference>
<feature type="domain" description="Radical SAM core" evidence="9">
    <location>
        <begin position="57"/>
        <end position="272"/>
    </location>
</feature>
<dbReference type="InterPro" id="IPR013785">
    <property type="entry name" value="Aldolase_TIM"/>
</dbReference>
<comment type="caution">
    <text evidence="10">The sequence shown here is derived from an EMBL/GenBank/DDBJ whole genome shotgun (WGS) entry which is preliminary data.</text>
</comment>
<feature type="binding site" evidence="8">
    <location>
        <position position="75"/>
    </location>
    <ligand>
        <name>[4Fe-4S] cluster</name>
        <dbReference type="ChEBI" id="CHEBI:49883"/>
        <label>2</label>
        <note>4Fe-4S-S-AdoMet</note>
    </ligand>
</feature>
<feature type="binding site" evidence="8">
    <location>
        <position position="283"/>
    </location>
    <ligand>
        <name>[4Fe-4S] cluster</name>
        <dbReference type="ChEBI" id="CHEBI:49883"/>
        <label>1</label>
    </ligand>
</feature>
<feature type="binding site" evidence="8">
    <location>
        <position position="71"/>
    </location>
    <ligand>
        <name>[4Fe-4S] cluster</name>
        <dbReference type="ChEBI" id="CHEBI:49883"/>
        <label>2</label>
        <note>4Fe-4S-S-AdoMet</note>
    </ligand>
</feature>
<keyword evidence="6 8" id="KW-0411">Iron-sulfur</keyword>
<dbReference type="InterPro" id="IPR006638">
    <property type="entry name" value="Elp3/MiaA/NifB-like_rSAM"/>
</dbReference>
<protein>
    <recommendedName>
        <fullName evidence="8">Lipoyl synthase</fullName>
        <ecNumber evidence="8">2.8.1.8</ecNumber>
    </recommendedName>
    <alternativeName>
        <fullName evidence="8">Lip-syn</fullName>
        <shortName evidence="8">LS</shortName>
    </alternativeName>
    <alternativeName>
        <fullName evidence="8">Lipoate synthase</fullName>
    </alternativeName>
    <alternativeName>
        <fullName evidence="8">Lipoic acid synthase</fullName>
    </alternativeName>
    <alternativeName>
        <fullName evidence="8">Sulfur insertion protein LipA</fullName>
    </alternativeName>
</protein>
<dbReference type="CDD" id="cd01335">
    <property type="entry name" value="Radical_SAM"/>
    <property type="match status" value="1"/>
</dbReference>
<dbReference type="UniPathway" id="UPA00538">
    <property type="reaction ID" value="UER00593"/>
</dbReference>
<comment type="function">
    <text evidence="8">Catalyzes the radical-mediated insertion of two sulfur atoms into the C-6 and C-8 positions of the octanoyl moiety bound to the lipoyl domains of lipoate-dependent enzymes, thereby converting the octanoylated domains into lipoylated derivatives.</text>
</comment>
<dbReference type="AlphaFoldDB" id="A0A4S1CKI3"/>
<dbReference type="EC" id="2.8.1.8" evidence="8"/>
<keyword evidence="3 8" id="KW-0949">S-adenosyl-L-methionine</keyword>
<feature type="binding site" evidence="8">
    <location>
        <position position="50"/>
    </location>
    <ligand>
        <name>[4Fe-4S] cluster</name>
        <dbReference type="ChEBI" id="CHEBI:49883"/>
        <label>1</label>
    </ligand>
</feature>
<dbReference type="InterPro" id="IPR058240">
    <property type="entry name" value="rSAM_sf"/>
</dbReference>
<evidence type="ECO:0000256" key="3">
    <source>
        <dbReference type="ARBA" id="ARBA00022691"/>
    </source>
</evidence>
<evidence type="ECO:0000256" key="1">
    <source>
        <dbReference type="ARBA" id="ARBA00022485"/>
    </source>
</evidence>
<dbReference type="SFLD" id="SFLDF00271">
    <property type="entry name" value="lipoyl_synthase"/>
    <property type="match status" value="1"/>
</dbReference>
<dbReference type="Gene3D" id="3.20.20.70">
    <property type="entry name" value="Aldolase class I"/>
    <property type="match status" value="1"/>
</dbReference>
<dbReference type="PROSITE" id="PS51918">
    <property type="entry name" value="RADICAL_SAM"/>
    <property type="match status" value="1"/>
</dbReference>
<dbReference type="NCBIfam" id="NF004019">
    <property type="entry name" value="PRK05481.1"/>
    <property type="match status" value="1"/>
</dbReference>
<comment type="pathway">
    <text evidence="8">Protein modification; protein lipoylation via endogenous pathway; protein N(6)-(lipoyl)lysine from octanoyl-[acyl-carrier-protein]: step 2/2.</text>
</comment>
<sequence length="298" mass="33186">MQENRDRVEAVDQLRKPEWLQKKITPAAHAEMEGLLKELNLNTVCQQARCPNITECFRQRQATFLILGRACTRLCSFCSVSKETPLPAEQGEPAAVAEAVCRLKLSHVVITSPTRDDLPDGGARHYAETVAEIRKASPATKIELLIPDLRGDLEDLKVVLASEPDILGHNLETVPRLYAIRSGADYQRSLKLLADAHRLRPDLKTKSGLMLGLGEEEDELLAVFEDLVAAGCSYLSLGQYLAPSRQHYPVQRFVEPERFEMLKEKALLAGLSHVESAPYVRSSYLAERYLAATPSPSR</sequence>
<evidence type="ECO:0000313" key="11">
    <source>
        <dbReference type="Proteomes" id="UP000306416"/>
    </source>
</evidence>
<dbReference type="GO" id="GO:0016992">
    <property type="term" value="F:lipoate synthase activity"/>
    <property type="evidence" value="ECO:0007669"/>
    <property type="project" value="UniProtKB-UniRule"/>
</dbReference>
<feature type="binding site" evidence="8">
    <location>
        <position position="56"/>
    </location>
    <ligand>
        <name>[4Fe-4S] cluster</name>
        <dbReference type="ChEBI" id="CHEBI:49883"/>
        <label>1</label>
    </ligand>
</feature>
<keyword evidence="11" id="KW-1185">Reference proteome</keyword>
<dbReference type="GO" id="GO:0005737">
    <property type="term" value="C:cytoplasm"/>
    <property type="evidence" value="ECO:0007669"/>
    <property type="project" value="UniProtKB-SubCell"/>
</dbReference>
<dbReference type="SFLD" id="SFLDG01058">
    <property type="entry name" value="lipoyl_synthase_like"/>
    <property type="match status" value="1"/>
</dbReference>
<organism evidence="10 11">
    <name type="scientific">Geomonas terrae</name>
    <dbReference type="NCBI Taxonomy" id="2562681"/>
    <lineage>
        <taxon>Bacteria</taxon>
        <taxon>Pseudomonadati</taxon>
        <taxon>Thermodesulfobacteriota</taxon>
        <taxon>Desulfuromonadia</taxon>
        <taxon>Geobacterales</taxon>
        <taxon>Geobacteraceae</taxon>
        <taxon>Geomonas</taxon>
    </lineage>
</organism>
<evidence type="ECO:0000256" key="6">
    <source>
        <dbReference type="ARBA" id="ARBA00023014"/>
    </source>
</evidence>
<dbReference type="SUPFAM" id="SSF102114">
    <property type="entry name" value="Radical SAM enzymes"/>
    <property type="match status" value="1"/>
</dbReference>
<dbReference type="GO" id="GO:0051539">
    <property type="term" value="F:4 iron, 4 sulfur cluster binding"/>
    <property type="evidence" value="ECO:0007669"/>
    <property type="project" value="UniProtKB-UniRule"/>
</dbReference>
<dbReference type="GO" id="GO:0009249">
    <property type="term" value="P:protein lipoylation"/>
    <property type="evidence" value="ECO:0007669"/>
    <property type="project" value="UniProtKB-UniRule"/>
</dbReference>
<evidence type="ECO:0000259" key="9">
    <source>
        <dbReference type="PROSITE" id="PS51918"/>
    </source>
</evidence>
<dbReference type="RefSeq" id="WP_135868572.1">
    <property type="nucleotide sequence ID" value="NZ_SRSC01000001.1"/>
</dbReference>
<comment type="subcellular location">
    <subcellularLocation>
        <location evidence="8">Cytoplasm</location>
    </subcellularLocation>
</comment>
<proteinExistence type="inferred from homology"/>
<keyword evidence="4 8" id="KW-0479">Metal-binding</keyword>
<evidence type="ECO:0000256" key="7">
    <source>
        <dbReference type="ARBA" id="ARBA00047326"/>
    </source>
</evidence>
<comment type="similarity">
    <text evidence="8">Belongs to the radical SAM superfamily. Lipoyl synthase family.</text>
</comment>
<dbReference type="Pfam" id="PF04055">
    <property type="entry name" value="Radical_SAM"/>
    <property type="match status" value="1"/>
</dbReference>
<reference evidence="10 11" key="1">
    <citation type="submission" date="2019-04" db="EMBL/GenBank/DDBJ databases">
        <title>Geobacter oryzae sp. nov., ferric-reducing bacteria isolated from paddy soil.</title>
        <authorList>
            <person name="Xu Z."/>
            <person name="Masuda Y."/>
            <person name="Itoh H."/>
            <person name="Senoo K."/>
        </authorList>
    </citation>
    <scope>NUCLEOTIDE SEQUENCE [LARGE SCALE GENOMIC DNA]</scope>
    <source>
        <strain evidence="10 11">Red111</strain>
    </source>
</reference>